<dbReference type="InterPro" id="IPR035986">
    <property type="entry name" value="PKD_dom_sf"/>
</dbReference>
<accession>A0A1J5TQD0</accession>
<comment type="caution">
    <text evidence="5">The sequence shown here is derived from an EMBL/GenBank/DDBJ whole genome shotgun (WGS) entry which is preliminary data.</text>
</comment>
<sequence>MKKLTLVILLVAILFSFSSANAEKEPTWTYVSTDGITDVSISEDSGNISATYGKTVSLWLNHTSTPYNSKTLGQGITSMDMSSNGKYVVIAEESDATLTLYEQGTKEWDKSDFFLSVNGVDITSDGSHIAVIDYRNVYYFGKSSNEEIWSANFVDDVMSSVAISSNSQYLAAGTEDGNVYVYDTSSSDYVWYHSGTLDGQIIDLDFSEDSNHLIVGTENGKVYIFASLDGVIEMEYAQPDEVTCVSGSLNSNYYAFGTDQGLVSVLDLSLDFTIWEKDIGGEITEVDFNGKGSYLVAGSTNKKLLLANITNGDEIWRTTASGGITSVSMSYRGENILVGTSEGLELYYEQQLDNQAPITVIESINPTTALPGTLIAMNGSAFDSDGFIVDYLWNSNIDGNLSNLSNFTISNLTTGYHIITFKAEDNEGRWSRPVTANVGVGDFPEATIDSISGCTDFSSCIISEDVSIDFTGSAVSEASNDTEVVGYQWVSNFSGIETIISESASFSTSSLQRGSHKIIFRAINDIGFWSSNVTANIMINGVPILNSVATDPNPVVAGSNVILIGDAEDPDGDSLQYLWTTDTLYFANGLNTYESSDNGSSIVTLESDTGGYEIYLRVMDSYGALSESTMITIQILSPPLVSAVCQEEVILNEEILFNAIASDKPPGKVVKYEWDFDSSTGDIDSVDSTGSAFATHSYNYTPIDSDFLVVLRVTDDDGLTSRDTCTVTIIEETSIVEPEKSQPNSDGLGSISEIANGPVLIGILLIVIIGAGVGVYIWNKEDQNTGYLPPSKPASISGSEYMGSVVPQVSPVKERRVKKRKVVTETMTIECPECSSRMDIPKISGTQQIKCSDCGLEGEIDL</sequence>
<dbReference type="Gene3D" id="2.60.40.10">
    <property type="entry name" value="Immunoglobulins"/>
    <property type="match status" value="3"/>
</dbReference>
<dbReference type="Pfam" id="PF13360">
    <property type="entry name" value="PQQ_2"/>
    <property type="match status" value="1"/>
</dbReference>
<dbReference type="InterPro" id="IPR050505">
    <property type="entry name" value="WDR55/POC1"/>
</dbReference>
<dbReference type="SMART" id="SM00089">
    <property type="entry name" value="PKD"/>
    <property type="match status" value="3"/>
</dbReference>
<reference evidence="5 6" key="1">
    <citation type="submission" date="2016-08" db="EMBL/GenBank/DDBJ databases">
        <title>New Insights into Marine Group III Euryarchaeota, from dark to light.</title>
        <authorList>
            <person name="Haro-Moreno J.M."/>
            <person name="Rodriguez-Valera F."/>
            <person name="Lopez-Garcia P."/>
            <person name="Moreira D."/>
            <person name="Martin-Cuadrado A.B."/>
        </authorList>
    </citation>
    <scope>NUCLEOTIDE SEQUENCE [LARGE SCALE GENOMIC DNA]</scope>
    <source>
        <strain evidence="5">CG-Epi2</strain>
    </source>
</reference>
<dbReference type="EMBL" id="MIYZ01000001">
    <property type="protein sequence ID" value="OIR23137.1"/>
    <property type="molecule type" value="Genomic_DNA"/>
</dbReference>
<dbReference type="InterPro" id="IPR011047">
    <property type="entry name" value="Quinoprotein_ADH-like_sf"/>
</dbReference>
<dbReference type="SUPFAM" id="SSF50998">
    <property type="entry name" value="Quinoprotein alcohol dehydrogenase-like"/>
    <property type="match status" value="1"/>
</dbReference>
<dbReference type="PANTHER" id="PTHR44019">
    <property type="entry name" value="WD REPEAT-CONTAINING PROTEIN 55"/>
    <property type="match status" value="1"/>
</dbReference>
<dbReference type="InterPro" id="IPR013783">
    <property type="entry name" value="Ig-like_fold"/>
</dbReference>
<dbReference type="Gene3D" id="2.130.10.10">
    <property type="entry name" value="YVTN repeat-like/Quinoprotein amine dehydrogenase"/>
    <property type="match status" value="2"/>
</dbReference>
<dbReference type="CDD" id="cd00146">
    <property type="entry name" value="PKD"/>
    <property type="match status" value="1"/>
</dbReference>
<evidence type="ECO:0000256" key="3">
    <source>
        <dbReference type="SAM" id="Phobius"/>
    </source>
</evidence>
<dbReference type="SUPFAM" id="SSF49299">
    <property type="entry name" value="PKD domain"/>
    <property type="match status" value="3"/>
</dbReference>
<gene>
    <name evidence="5" type="ORF">BET99_00305</name>
</gene>
<keyword evidence="1" id="KW-0853">WD repeat</keyword>
<dbReference type="AlphaFoldDB" id="A0A1J5TQD0"/>
<dbReference type="PANTHER" id="PTHR44019:SF8">
    <property type="entry name" value="POC1 CENTRIOLAR PROTEIN HOMOLOG"/>
    <property type="match status" value="1"/>
</dbReference>
<feature type="domain" description="PKD/Chitinase" evidence="4">
    <location>
        <begin position="638"/>
        <end position="732"/>
    </location>
</feature>
<dbReference type="Pfam" id="PF18911">
    <property type="entry name" value="PKD_4"/>
    <property type="match status" value="1"/>
</dbReference>
<dbReference type="InterPro" id="IPR015943">
    <property type="entry name" value="WD40/YVTN_repeat-like_dom_sf"/>
</dbReference>
<protein>
    <recommendedName>
        <fullName evidence="4">PKD/Chitinase domain-containing protein</fullName>
    </recommendedName>
</protein>
<feature type="domain" description="PKD/Chitinase" evidence="4">
    <location>
        <begin position="546"/>
        <end position="636"/>
    </location>
</feature>
<keyword evidence="2" id="KW-0677">Repeat</keyword>
<keyword evidence="3" id="KW-1133">Transmembrane helix</keyword>
<feature type="transmembrane region" description="Helical" evidence="3">
    <location>
        <begin position="759"/>
        <end position="778"/>
    </location>
</feature>
<keyword evidence="3" id="KW-0812">Transmembrane</keyword>
<evidence type="ECO:0000313" key="5">
    <source>
        <dbReference type="EMBL" id="OIR23137.1"/>
    </source>
</evidence>
<dbReference type="Proteomes" id="UP000183615">
    <property type="component" value="Unassembled WGS sequence"/>
</dbReference>
<evidence type="ECO:0000256" key="1">
    <source>
        <dbReference type="ARBA" id="ARBA00022574"/>
    </source>
</evidence>
<evidence type="ECO:0000256" key="2">
    <source>
        <dbReference type="ARBA" id="ARBA00022737"/>
    </source>
</evidence>
<feature type="domain" description="PKD/Chitinase" evidence="4">
    <location>
        <begin position="359"/>
        <end position="441"/>
    </location>
</feature>
<dbReference type="InterPro" id="IPR001680">
    <property type="entry name" value="WD40_rpt"/>
</dbReference>
<dbReference type="SMART" id="SM00320">
    <property type="entry name" value="WD40"/>
    <property type="match status" value="6"/>
</dbReference>
<dbReference type="InterPro" id="IPR000601">
    <property type="entry name" value="PKD_dom"/>
</dbReference>
<dbReference type="InterPro" id="IPR022409">
    <property type="entry name" value="PKD/Chitinase_dom"/>
</dbReference>
<name>A0A1J5TQD0_9ARCH</name>
<evidence type="ECO:0000313" key="6">
    <source>
        <dbReference type="Proteomes" id="UP000183615"/>
    </source>
</evidence>
<keyword evidence="3" id="KW-0472">Membrane</keyword>
<dbReference type="InterPro" id="IPR002372">
    <property type="entry name" value="PQQ_rpt_dom"/>
</dbReference>
<proteinExistence type="predicted"/>
<evidence type="ECO:0000259" key="4">
    <source>
        <dbReference type="SMART" id="SM00089"/>
    </source>
</evidence>
<organism evidence="5 6">
    <name type="scientific">Marine Group III euryarchaeote CG-Epi2</name>
    <dbReference type="NCBI Taxonomy" id="1888996"/>
    <lineage>
        <taxon>Archaea</taxon>
        <taxon>Methanobacteriati</taxon>
        <taxon>Thermoplasmatota</taxon>
        <taxon>Thermoplasmata</taxon>
        <taxon>Candidatus Thermoprofundales</taxon>
    </lineage>
</organism>